<dbReference type="GO" id="GO:0012505">
    <property type="term" value="C:endomembrane system"/>
    <property type="evidence" value="ECO:0007669"/>
    <property type="project" value="UniProtKB-SubCell"/>
</dbReference>
<evidence type="ECO:0000256" key="8">
    <source>
        <dbReference type="ARBA" id="ARBA00023180"/>
    </source>
</evidence>
<evidence type="ECO:0000256" key="11">
    <source>
        <dbReference type="SAM" id="MobiDB-lite"/>
    </source>
</evidence>
<evidence type="ECO:0000313" key="15">
    <source>
        <dbReference type="EMBL" id="OAQ77347.1"/>
    </source>
</evidence>
<dbReference type="Proteomes" id="UP001287286">
    <property type="component" value="Unassembled WGS sequence"/>
</dbReference>
<evidence type="ECO:0000256" key="9">
    <source>
        <dbReference type="ARBA" id="ARBA00023295"/>
    </source>
</evidence>
<evidence type="ECO:0000313" key="14">
    <source>
        <dbReference type="EMBL" id="KAK4093482.1"/>
    </source>
</evidence>
<dbReference type="GO" id="GO:0016052">
    <property type="term" value="P:carbohydrate catabolic process"/>
    <property type="evidence" value="ECO:0007669"/>
    <property type="project" value="InterPro"/>
</dbReference>
<evidence type="ECO:0000256" key="2">
    <source>
        <dbReference type="ARBA" id="ARBA00004308"/>
    </source>
</evidence>
<evidence type="ECO:0000256" key="1">
    <source>
        <dbReference type="ARBA" id="ARBA00001452"/>
    </source>
</evidence>
<feature type="transmembrane region" description="Helical" evidence="12">
    <location>
        <begin position="436"/>
        <end position="457"/>
    </location>
</feature>
<evidence type="ECO:0000313" key="18">
    <source>
        <dbReference type="Proteomes" id="UP000245956"/>
    </source>
</evidence>
<dbReference type="Gene3D" id="1.50.10.20">
    <property type="match status" value="1"/>
</dbReference>
<dbReference type="Proteomes" id="UP000245956">
    <property type="component" value="Unassembled WGS sequence"/>
</dbReference>
<feature type="region of interest" description="Disordered" evidence="11">
    <location>
        <begin position="401"/>
        <end position="428"/>
    </location>
</feature>
<reference evidence="14" key="4">
    <citation type="submission" date="2023-11" db="EMBL/GenBank/DDBJ databases">
        <authorList>
            <person name="Beijen E."/>
            <person name="Ohm R.A."/>
        </authorList>
    </citation>
    <scope>NUCLEOTIDE SEQUENCE</scope>
    <source>
        <strain evidence="14">CBS 150709</strain>
    </source>
</reference>
<name>A0A179GHK5_PURLI</name>
<dbReference type="PIRSF" id="PIRSF016302">
    <property type="entry name" value="Man_a_manosd"/>
    <property type="match status" value="1"/>
</dbReference>
<dbReference type="EMBL" id="LSBH01000006">
    <property type="protein sequence ID" value="OAQ77347.1"/>
    <property type="molecule type" value="Genomic_DNA"/>
</dbReference>
<comment type="subcellular location">
    <subcellularLocation>
        <location evidence="2">Endomembrane system</location>
    </subcellularLocation>
</comment>
<reference evidence="14 19" key="5">
    <citation type="journal article" date="2024" name="Microbiol. Resour. Announc.">
        <title>Genome annotations for the ascomycete fungi Trichoderma harzianum, Trichoderma aggressivum, and Purpureocillium lilacinum.</title>
        <authorList>
            <person name="Beijen E.P.W."/>
            <person name="Ohm R.A."/>
        </authorList>
    </citation>
    <scope>NUCLEOTIDE SEQUENCE [LARGE SCALE GENOMIC DNA]</scope>
    <source>
        <strain evidence="14 19">CBS 150709</strain>
    </source>
</reference>
<dbReference type="InterPro" id="IPR014480">
    <property type="entry name" value="Mannan-1_6-alpha_mannosidase"/>
</dbReference>
<evidence type="ECO:0000256" key="5">
    <source>
        <dbReference type="ARBA" id="ARBA00022729"/>
    </source>
</evidence>
<dbReference type="Pfam" id="PF03663">
    <property type="entry name" value="Glyco_hydro_76"/>
    <property type="match status" value="1"/>
</dbReference>
<evidence type="ECO:0000313" key="16">
    <source>
        <dbReference type="EMBL" id="PWI69880.1"/>
    </source>
</evidence>
<comment type="caution">
    <text evidence="15">The sequence shown here is derived from an EMBL/GenBank/DDBJ whole genome shotgun (WGS) entry which is preliminary data.</text>
</comment>
<accession>A0A179GHK5</accession>
<keyword evidence="8" id="KW-0325">Glycoprotein</keyword>
<evidence type="ECO:0000313" key="17">
    <source>
        <dbReference type="Proteomes" id="UP000078240"/>
    </source>
</evidence>
<keyword evidence="19" id="KW-1185">Reference proteome</keyword>
<evidence type="ECO:0000256" key="10">
    <source>
        <dbReference type="PIRNR" id="PIRNR016302"/>
    </source>
</evidence>
<evidence type="ECO:0000256" key="6">
    <source>
        <dbReference type="ARBA" id="ARBA00022801"/>
    </source>
</evidence>
<reference evidence="16 18" key="2">
    <citation type="journal article" date="2016" name="Front. Microbiol.">
        <title>Genome and transcriptome sequences reveal the specific parasitism of the nematophagous Purpureocillium lilacinum 36-1.</title>
        <authorList>
            <person name="Xie J."/>
            <person name="Li S."/>
            <person name="Mo C."/>
            <person name="Xiao X."/>
            <person name="Peng D."/>
            <person name="Wang G."/>
            <person name="Xiao Y."/>
        </authorList>
    </citation>
    <scope>NUCLEOTIDE SEQUENCE [LARGE SCALE GENOMIC DNA]</scope>
    <source>
        <strain evidence="16 18">36-1</strain>
    </source>
</reference>
<keyword evidence="12" id="KW-0812">Transmembrane</keyword>
<keyword evidence="9 10" id="KW-0326">Glycosidase</keyword>
<reference evidence="16" key="1">
    <citation type="submission" date="2015-05" db="EMBL/GenBank/DDBJ databases">
        <authorList>
            <person name="Wang D.B."/>
            <person name="Wang M."/>
        </authorList>
    </citation>
    <scope>NUCLEOTIDE SEQUENCE</scope>
    <source>
        <strain evidence="16">36-1</strain>
    </source>
</reference>
<protein>
    <recommendedName>
        <fullName evidence="4 10">Mannan endo-1,6-alpha-mannosidase</fullName>
        <ecNumber evidence="4 10">3.2.1.101</ecNumber>
    </recommendedName>
</protein>
<organism evidence="15 17">
    <name type="scientific">Purpureocillium lilacinum</name>
    <name type="common">Paecilomyces lilacinus</name>
    <dbReference type="NCBI Taxonomy" id="33203"/>
    <lineage>
        <taxon>Eukaryota</taxon>
        <taxon>Fungi</taxon>
        <taxon>Dikarya</taxon>
        <taxon>Ascomycota</taxon>
        <taxon>Pezizomycotina</taxon>
        <taxon>Sordariomycetes</taxon>
        <taxon>Hypocreomycetidae</taxon>
        <taxon>Hypocreales</taxon>
        <taxon>Ophiocordycipitaceae</taxon>
        <taxon>Purpureocillium</taxon>
    </lineage>
</organism>
<evidence type="ECO:0000256" key="3">
    <source>
        <dbReference type="ARBA" id="ARBA00009699"/>
    </source>
</evidence>
<gene>
    <name evidence="16" type="ORF">PCL_00792</name>
    <name evidence="14" type="ORF">Purlil1_1816</name>
    <name evidence="15" type="ORF">VFPBJ_07819</name>
</gene>
<comment type="catalytic activity">
    <reaction evidence="1 10">
        <text>Random hydrolysis of (1-&gt;6)-alpha-D-mannosidic linkages in unbranched (1-&gt;6)-mannans.</text>
        <dbReference type="EC" id="3.2.1.101"/>
    </reaction>
</comment>
<keyword evidence="12" id="KW-1133">Transmembrane helix</keyword>
<proteinExistence type="inferred from homology"/>
<evidence type="ECO:0000313" key="19">
    <source>
        <dbReference type="Proteomes" id="UP001287286"/>
    </source>
</evidence>
<dbReference type="EC" id="3.2.1.101" evidence="4 10"/>
<dbReference type="InterPro" id="IPR008928">
    <property type="entry name" value="6-hairpin_glycosidase_sf"/>
</dbReference>
<keyword evidence="5 13" id="KW-0732">Signal</keyword>
<comment type="similarity">
    <text evidence="3 10">Belongs to the glycosyl hydrolase 76 family.</text>
</comment>
<dbReference type="InterPro" id="IPR005198">
    <property type="entry name" value="Glyco_hydro_76"/>
</dbReference>
<keyword evidence="7 12" id="KW-0472">Membrane</keyword>
<dbReference type="PANTHER" id="PTHR12145:SF41">
    <property type="entry name" value="MANNAN ENDO-1,6-ALPHA-MANNOSIDASE"/>
    <property type="match status" value="1"/>
</dbReference>
<sequence>MMKRLATAATLAAGILGQTVVALDVKADDKASLKAAASTAAYGLMKYYTGNNTGDVPGNLPDPYYWWHAGAMFGTLVDYWQYTGDSTYNDETIQAIVHQAADTEDFMPKNQTRTEGNDDQGFWAMTAMSAAENKFPNPPSDKVQYLALAQAVFNQYTQRWDVDDCDGGLRWQIFQFNNGYSYKNSISNGCFFNVAARLARYTGNTTYSDWADKIFKWEQKVGLITDKFDVLDGVSITADKTCQNIDKAQWTYNAGVHLHGAANMYNMTGDDAWKQRVEGILKEIMARMVKNNVAYEEFCEARKGCNVDQQSFKGYLVRWLAQTAQLVPSTQQTIAPVLRSTAQAAGGACSGSPAQGFKGMAGTACGFSWIGSGFDGIVGVTPQMSAVAALIAPLAETAQGPVTAKTGGTSKGNPQAGSGKQKDPRELKPITTGDKVAAGFITMLLLVGVVGSTAFMVKS</sequence>
<feature type="signal peptide" evidence="13">
    <location>
        <begin position="1"/>
        <end position="17"/>
    </location>
</feature>
<dbReference type="EMBL" id="LCWV01000011">
    <property type="protein sequence ID" value="PWI69880.1"/>
    <property type="molecule type" value="Genomic_DNA"/>
</dbReference>
<evidence type="ECO:0000256" key="7">
    <source>
        <dbReference type="ARBA" id="ARBA00023136"/>
    </source>
</evidence>
<feature type="chain" id="PRO_5044550852" description="Mannan endo-1,6-alpha-mannosidase" evidence="13">
    <location>
        <begin position="18"/>
        <end position="459"/>
    </location>
</feature>
<evidence type="ECO:0000256" key="4">
    <source>
        <dbReference type="ARBA" id="ARBA00012350"/>
    </source>
</evidence>
<dbReference type="AlphaFoldDB" id="A0A179GHK5"/>
<evidence type="ECO:0000256" key="12">
    <source>
        <dbReference type="SAM" id="Phobius"/>
    </source>
</evidence>
<dbReference type="SUPFAM" id="SSF48208">
    <property type="entry name" value="Six-hairpin glycosidases"/>
    <property type="match status" value="1"/>
</dbReference>
<dbReference type="FunFam" id="1.50.10.20:FF:000006">
    <property type="entry name" value="Mannan endo-1,6-alpha-mannosidase"/>
    <property type="match status" value="1"/>
</dbReference>
<dbReference type="GO" id="GO:0009272">
    <property type="term" value="P:fungal-type cell wall biogenesis"/>
    <property type="evidence" value="ECO:0007669"/>
    <property type="project" value="TreeGrafter"/>
</dbReference>
<reference evidence="15 17" key="3">
    <citation type="submission" date="2016-01" db="EMBL/GenBank/DDBJ databases">
        <title>Biosynthesis of antibiotic leucinostatins and their inhibition on Phytophthora in bio-control Purpureocillium lilacinum.</title>
        <authorList>
            <person name="Wang G."/>
            <person name="Liu Z."/>
            <person name="Lin R."/>
            <person name="Li E."/>
            <person name="Mao Z."/>
            <person name="Ling J."/>
            <person name="Yin W."/>
            <person name="Xie B."/>
        </authorList>
    </citation>
    <scope>NUCLEOTIDE SEQUENCE [LARGE SCALE GENOMIC DNA]</scope>
    <source>
        <strain evidence="15">PLBJ-1</strain>
    </source>
</reference>
<dbReference type="EMBL" id="JAWRVI010000005">
    <property type="protein sequence ID" value="KAK4093482.1"/>
    <property type="molecule type" value="Genomic_DNA"/>
</dbReference>
<keyword evidence="6 10" id="KW-0378">Hydrolase</keyword>
<dbReference type="Proteomes" id="UP000078240">
    <property type="component" value="Unassembled WGS sequence"/>
</dbReference>
<evidence type="ECO:0000256" key="13">
    <source>
        <dbReference type="SAM" id="SignalP"/>
    </source>
</evidence>
<dbReference type="PANTHER" id="PTHR12145">
    <property type="entry name" value="MANNAN ENDO-1,6-ALPHA-MANNOSIDASE DCW1"/>
    <property type="match status" value="1"/>
</dbReference>
<dbReference type="GO" id="GO:0008496">
    <property type="term" value="F:mannan endo-1,6-alpha-mannosidase activity"/>
    <property type="evidence" value="ECO:0007669"/>
    <property type="project" value="UniProtKB-UniRule"/>
</dbReference>
<feature type="compositionally biased region" description="Polar residues" evidence="11">
    <location>
        <begin position="406"/>
        <end position="418"/>
    </location>
</feature>